<sequence length="672" mass="77382">MSTRIDYSLVYPVPGLGKPINYIPDGRHSDPLWVGDSFPNPLSNDSKYKSMPLTTLREFNMMRFMNTITDKENWHVKIMDDLIAEKWKDEAIAEARRIWLESDPWDTVFSLDDYDYDDDEPDPSEGYPDESEPFPFSRSDEVDASLYHELREFQFSLARRDGSGMTELMAAYCIDELRYKARHLQESPHGAIIVYTGNVVKSDVAIPSLIKTALQAAAAPLEDVPDRFKDWHPGSNGKVLDLVHPSLFPLMYGKTKVLQPGAKVTTLEDCVKRCGEGQIAVSATDVPTVYIPHPIHHGRESFKPYSDRYQWLPCEVDITGDKARITSYINNLHPHRHKELYAVIEDVITAAIPLWELTLAPLENGELKFFQRVHYKCVLYDPDPRALPPNEGPQDCYLWYEWRPQAGRFYSPEPEGPFDPANLVQPKFDLTDRFSELGRPLQIIVKLANIELTPENPNYEGGTWHLEGKLNEHIVATAIYYYSSSNITQSALAFRQVSDASTNMDWQTLRYQKDEHGWLNLVYGCENFEGAVQDIGSVDTREGRLITFPNVLQHQVQPFELEDKTKPGHRKILALFLVDPHVRTISTASVPCQQFDWWREEVETPQNDGSEWMLPDLPLELRDQIFEKVEDFPITLGEAKATREQLMAERKDYVRKSDMRYTSRERFSLCEH</sequence>
<reference evidence="3 4" key="1">
    <citation type="journal article" date="2019" name="Nat. Ecol. Evol.">
        <title>Megaphylogeny resolves global patterns of mushroom evolution.</title>
        <authorList>
            <person name="Varga T."/>
            <person name="Krizsan K."/>
            <person name="Foldi C."/>
            <person name="Dima B."/>
            <person name="Sanchez-Garcia M."/>
            <person name="Sanchez-Ramirez S."/>
            <person name="Szollosi G.J."/>
            <person name="Szarkandi J.G."/>
            <person name="Papp V."/>
            <person name="Albert L."/>
            <person name="Andreopoulos W."/>
            <person name="Angelini C."/>
            <person name="Antonin V."/>
            <person name="Barry K.W."/>
            <person name="Bougher N.L."/>
            <person name="Buchanan P."/>
            <person name="Buyck B."/>
            <person name="Bense V."/>
            <person name="Catcheside P."/>
            <person name="Chovatia M."/>
            <person name="Cooper J."/>
            <person name="Damon W."/>
            <person name="Desjardin D."/>
            <person name="Finy P."/>
            <person name="Geml J."/>
            <person name="Haridas S."/>
            <person name="Hughes K."/>
            <person name="Justo A."/>
            <person name="Karasinski D."/>
            <person name="Kautmanova I."/>
            <person name="Kiss B."/>
            <person name="Kocsube S."/>
            <person name="Kotiranta H."/>
            <person name="LaButti K.M."/>
            <person name="Lechner B.E."/>
            <person name="Liimatainen K."/>
            <person name="Lipzen A."/>
            <person name="Lukacs Z."/>
            <person name="Mihaltcheva S."/>
            <person name="Morgado L.N."/>
            <person name="Niskanen T."/>
            <person name="Noordeloos M.E."/>
            <person name="Ohm R.A."/>
            <person name="Ortiz-Santana B."/>
            <person name="Ovrebo C."/>
            <person name="Racz N."/>
            <person name="Riley R."/>
            <person name="Savchenko A."/>
            <person name="Shiryaev A."/>
            <person name="Soop K."/>
            <person name="Spirin V."/>
            <person name="Szebenyi C."/>
            <person name="Tomsovsky M."/>
            <person name="Tulloss R.E."/>
            <person name="Uehling J."/>
            <person name="Grigoriev I.V."/>
            <person name="Vagvolgyi C."/>
            <person name="Papp T."/>
            <person name="Martin F.M."/>
            <person name="Miettinen O."/>
            <person name="Hibbett D.S."/>
            <person name="Nagy L.G."/>
        </authorList>
    </citation>
    <scope>NUCLEOTIDE SEQUENCE [LARGE SCALE GENOMIC DNA]</scope>
    <source>
        <strain evidence="3 4">CBS 121175</strain>
    </source>
</reference>
<dbReference type="Proteomes" id="UP000307440">
    <property type="component" value="Unassembled WGS sequence"/>
</dbReference>
<dbReference type="InterPro" id="IPR049207">
    <property type="entry name" value="DUF4246_N"/>
</dbReference>
<gene>
    <name evidence="3" type="ORF">FA15DRAFT_761079</name>
</gene>
<dbReference type="AlphaFoldDB" id="A0A5C3KBW1"/>
<protein>
    <submittedName>
        <fullName evidence="3">Uncharacterized protein</fullName>
    </submittedName>
</protein>
<dbReference type="PANTHER" id="PTHR33119:SF1">
    <property type="entry name" value="FE2OG DIOXYGENASE DOMAIN-CONTAINING PROTEIN"/>
    <property type="match status" value="1"/>
</dbReference>
<name>A0A5C3KBW1_COPMA</name>
<organism evidence="3 4">
    <name type="scientific">Coprinopsis marcescibilis</name>
    <name type="common">Agaric fungus</name>
    <name type="synonym">Psathyrella marcescibilis</name>
    <dbReference type="NCBI Taxonomy" id="230819"/>
    <lineage>
        <taxon>Eukaryota</taxon>
        <taxon>Fungi</taxon>
        <taxon>Dikarya</taxon>
        <taxon>Basidiomycota</taxon>
        <taxon>Agaricomycotina</taxon>
        <taxon>Agaricomycetes</taxon>
        <taxon>Agaricomycetidae</taxon>
        <taxon>Agaricales</taxon>
        <taxon>Agaricineae</taxon>
        <taxon>Psathyrellaceae</taxon>
        <taxon>Coprinopsis</taxon>
    </lineage>
</organism>
<feature type="domain" description="DUF4246" evidence="1">
    <location>
        <begin position="169"/>
        <end position="601"/>
    </location>
</feature>
<accession>A0A5C3KBW1</accession>
<keyword evidence="4" id="KW-1185">Reference proteome</keyword>
<dbReference type="InterPro" id="IPR049192">
    <property type="entry name" value="DUF4246_C"/>
</dbReference>
<dbReference type="InterPro" id="IPR025340">
    <property type="entry name" value="DUF4246"/>
</dbReference>
<evidence type="ECO:0000259" key="2">
    <source>
        <dbReference type="Pfam" id="PF21666"/>
    </source>
</evidence>
<dbReference type="Pfam" id="PF21666">
    <property type="entry name" value="DUF4246_N"/>
    <property type="match status" value="1"/>
</dbReference>
<feature type="domain" description="DUF4246" evidence="2">
    <location>
        <begin position="13"/>
        <end position="90"/>
    </location>
</feature>
<dbReference type="Pfam" id="PF14033">
    <property type="entry name" value="DUF4246"/>
    <property type="match status" value="1"/>
</dbReference>
<proteinExistence type="predicted"/>
<evidence type="ECO:0000259" key="1">
    <source>
        <dbReference type="Pfam" id="PF14033"/>
    </source>
</evidence>
<dbReference type="OrthoDB" id="415532at2759"/>
<dbReference type="EMBL" id="ML210515">
    <property type="protein sequence ID" value="TFK17408.1"/>
    <property type="molecule type" value="Genomic_DNA"/>
</dbReference>
<dbReference type="STRING" id="230819.A0A5C3KBW1"/>
<evidence type="ECO:0000313" key="4">
    <source>
        <dbReference type="Proteomes" id="UP000307440"/>
    </source>
</evidence>
<dbReference type="PANTHER" id="PTHR33119">
    <property type="entry name" value="IFI3P"/>
    <property type="match status" value="1"/>
</dbReference>
<evidence type="ECO:0000313" key="3">
    <source>
        <dbReference type="EMBL" id="TFK17408.1"/>
    </source>
</evidence>